<evidence type="ECO:0000313" key="2">
    <source>
        <dbReference type="Proteomes" id="UP000317747"/>
    </source>
</evidence>
<keyword evidence="2" id="KW-1185">Reference proteome</keyword>
<dbReference type="Proteomes" id="UP000317747">
    <property type="component" value="Unassembled WGS sequence"/>
</dbReference>
<protein>
    <submittedName>
        <fullName evidence="1">Uncharacterized protein</fullName>
    </submittedName>
</protein>
<sequence>MTASDLYEFIKLTLPEIMGALKDTIVTGAALTGAIIAFKGLGTWKKQINGQANYNLSKNLLINLFKYRDAVNDVRNPFMSSQEMPQPSEEESKKLNDDGVRYHGLYKAYENRWNRVVEVKTDIYANLIEAEALWDNQLSDMWKVLQRQEKKLLISLKNYLILRSPHYEKFDKEHLQDKQHQIHDDIFDAGDEDVFKKQFESELSNMTSYIRTKLKH</sequence>
<dbReference type="OrthoDB" id="6119095at2"/>
<dbReference type="AlphaFoldDB" id="A0A506QMX6"/>
<dbReference type="RefSeq" id="WP_128085137.1">
    <property type="nucleotide sequence ID" value="NZ_CP071405.1"/>
</dbReference>
<gene>
    <name evidence="1" type="ORF">FJW01_03985</name>
</gene>
<organism evidence="1 2">
    <name type="scientific">Pantoea deleyi</name>
    <dbReference type="NCBI Taxonomy" id="470932"/>
    <lineage>
        <taxon>Bacteria</taxon>
        <taxon>Pseudomonadati</taxon>
        <taxon>Pseudomonadota</taxon>
        <taxon>Gammaproteobacteria</taxon>
        <taxon>Enterobacterales</taxon>
        <taxon>Erwiniaceae</taxon>
        <taxon>Pantoea</taxon>
    </lineage>
</organism>
<reference evidence="1 2" key="1">
    <citation type="submission" date="2019-06" db="EMBL/GenBank/DDBJ databases">
        <title>Taxogenomics and systematics of the genus Pantoea.</title>
        <authorList>
            <person name="Tambong J.T."/>
        </authorList>
    </citation>
    <scope>NUCLEOTIDE SEQUENCE [LARGE SCALE GENOMIC DNA]</scope>
    <source>
        <strain evidence="1 2">LMG 24200</strain>
    </source>
</reference>
<comment type="caution">
    <text evidence="1">The sequence shown here is derived from an EMBL/GenBank/DDBJ whole genome shotgun (WGS) entry which is preliminary data.</text>
</comment>
<proteinExistence type="predicted"/>
<dbReference type="EMBL" id="VHJA01000031">
    <property type="protein sequence ID" value="TPV47474.1"/>
    <property type="molecule type" value="Genomic_DNA"/>
</dbReference>
<accession>A0A506QMX6</accession>
<name>A0A506QMX6_9GAMM</name>
<evidence type="ECO:0000313" key="1">
    <source>
        <dbReference type="EMBL" id="TPV47474.1"/>
    </source>
</evidence>